<reference evidence="2" key="1">
    <citation type="journal article" date="2022" name="bioRxiv">
        <title>Genomics of Preaxostyla Flagellates Illuminates Evolutionary Transitions and the Path Towards Mitochondrial Loss.</title>
        <authorList>
            <person name="Novak L.V.F."/>
            <person name="Treitli S.C."/>
            <person name="Pyrih J."/>
            <person name="Halakuc P."/>
            <person name="Pipaliya S.V."/>
            <person name="Vacek V."/>
            <person name="Brzon O."/>
            <person name="Soukal P."/>
            <person name="Eme L."/>
            <person name="Dacks J.B."/>
            <person name="Karnkowska A."/>
            <person name="Elias M."/>
            <person name="Hampl V."/>
        </authorList>
    </citation>
    <scope>NUCLEOTIDE SEQUENCE</scope>
    <source>
        <strain evidence="2">RCP-MX</strain>
    </source>
</reference>
<accession>A0ABQ8U7M1</accession>
<protein>
    <submittedName>
        <fullName evidence="2">Uncharacterized protein</fullName>
    </submittedName>
</protein>
<feature type="compositionally biased region" description="Acidic residues" evidence="1">
    <location>
        <begin position="42"/>
        <end position="59"/>
    </location>
</feature>
<evidence type="ECO:0000313" key="2">
    <source>
        <dbReference type="EMBL" id="KAJ4454416.1"/>
    </source>
</evidence>
<evidence type="ECO:0000313" key="3">
    <source>
        <dbReference type="Proteomes" id="UP001141327"/>
    </source>
</evidence>
<organism evidence="2 3">
    <name type="scientific">Paratrimastix pyriformis</name>
    <dbReference type="NCBI Taxonomy" id="342808"/>
    <lineage>
        <taxon>Eukaryota</taxon>
        <taxon>Metamonada</taxon>
        <taxon>Preaxostyla</taxon>
        <taxon>Paratrimastigidae</taxon>
        <taxon>Paratrimastix</taxon>
    </lineage>
</organism>
<gene>
    <name evidence="2" type="ORF">PAPYR_10866</name>
</gene>
<dbReference type="EMBL" id="JAPMOS010000158">
    <property type="protein sequence ID" value="KAJ4454416.1"/>
    <property type="molecule type" value="Genomic_DNA"/>
</dbReference>
<name>A0ABQ8U7M1_9EUKA</name>
<sequence length="121" mass="12696">MVRGRRGVNPDPKTLQGCALTHYFSLGISFASRKMCVPDGAFGEEEGEEEEEEEDEGQAEEASTCPPRPVEDTLLPPDTPTCITTTAPGLAEAFPSSPSDVLPALCPLPAGKTSPASLVPP</sequence>
<dbReference type="Proteomes" id="UP001141327">
    <property type="component" value="Unassembled WGS sequence"/>
</dbReference>
<feature type="region of interest" description="Disordered" evidence="1">
    <location>
        <begin position="39"/>
        <end position="87"/>
    </location>
</feature>
<evidence type="ECO:0000256" key="1">
    <source>
        <dbReference type="SAM" id="MobiDB-lite"/>
    </source>
</evidence>
<keyword evidence="3" id="KW-1185">Reference proteome</keyword>
<comment type="caution">
    <text evidence="2">The sequence shown here is derived from an EMBL/GenBank/DDBJ whole genome shotgun (WGS) entry which is preliminary data.</text>
</comment>
<proteinExistence type="predicted"/>